<keyword evidence="3 6" id="KW-0812">Transmembrane</keyword>
<evidence type="ECO:0000256" key="1">
    <source>
        <dbReference type="ARBA" id="ARBA00004651"/>
    </source>
</evidence>
<dbReference type="PANTHER" id="PTHR30086">
    <property type="entry name" value="ARGININE EXPORTER PROTEIN ARGO"/>
    <property type="match status" value="1"/>
</dbReference>
<proteinExistence type="predicted"/>
<sequence length="211" mass="23324">MIPFKEISYFALAALILVISPGPNMIYLISRSITQGQRSGLISLAGIISGFLFHIVMVSAGLTAVLFAVPFVYTTIKTLGVLYLLYLAYQAIKPNGKSLFEVRQDLANDKPAKLFKIGVLTTVLNPKVAVFYLSFFPYFIKQEYGSVFIQSLQLGITQVSISFTINFIIVLTASKVALFFSKSPGWVKIQKWFMASVLASLAIKMALSKEK</sequence>
<dbReference type="InterPro" id="IPR001123">
    <property type="entry name" value="LeuE-type"/>
</dbReference>
<name>A0ABU8NNU7_9SPHI</name>
<feature type="transmembrane region" description="Helical" evidence="6">
    <location>
        <begin position="41"/>
        <end position="65"/>
    </location>
</feature>
<evidence type="ECO:0000256" key="3">
    <source>
        <dbReference type="ARBA" id="ARBA00022692"/>
    </source>
</evidence>
<evidence type="ECO:0000313" key="7">
    <source>
        <dbReference type="EMBL" id="MEJ2903943.1"/>
    </source>
</evidence>
<dbReference type="PANTHER" id="PTHR30086:SF20">
    <property type="entry name" value="ARGININE EXPORTER PROTEIN ARGO-RELATED"/>
    <property type="match status" value="1"/>
</dbReference>
<evidence type="ECO:0000256" key="5">
    <source>
        <dbReference type="ARBA" id="ARBA00023136"/>
    </source>
</evidence>
<gene>
    <name evidence="7" type="ORF">WAE58_15980</name>
</gene>
<evidence type="ECO:0000256" key="2">
    <source>
        <dbReference type="ARBA" id="ARBA00022475"/>
    </source>
</evidence>
<keyword evidence="5 6" id="KW-0472">Membrane</keyword>
<keyword evidence="2" id="KW-1003">Cell membrane</keyword>
<evidence type="ECO:0000313" key="8">
    <source>
        <dbReference type="Proteomes" id="UP001378956"/>
    </source>
</evidence>
<reference evidence="7 8" key="1">
    <citation type="submission" date="2024-03" db="EMBL/GenBank/DDBJ databases">
        <title>Sequence of Lycoming College Course Isolates.</title>
        <authorList>
            <person name="Plotts O."/>
            <person name="Newman J."/>
        </authorList>
    </citation>
    <scope>NUCLEOTIDE SEQUENCE [LARGE SCALE GENOMIC DNA]</scope>
    <source>
        <strain evidence="7 8">CJB-3</strain>
    </source>
</reference>
<feature type="transmembrane region" description="Helical" evidence="6">
    <location>
        <begin position="6"/>
        <end position="29"/>
    </location>
</feature>
<dbReference type="Pfam" id="PF01810">
    <property type="entry name" value="LysE"/>
    <property type="match status" value="1"/>
</dbReference>
<protein>
    <submittedName>
        <fullName evidence="7">LysE family translocator</fullName>
    </submittedName>
</protein>
<feature type="transmembrane region" description="Helical" evidence="6">
    <location>
        <begin position="117"/>
        <end position="140"/>
    </location>
</feature>
<feature type="transmembrane region" description="Helical" evidence="6">
    <location>
        <begin position="160"/>
        <end position="180"/>
    </location>
</feature>
<evidence type="ECO:0000256" key="6">
    <source>
        <dbReference type="SAM" id="Phobius"/>
    </source>
</evidence>
<keyword evidence="8" id="KW-1185">Reference proteome</keyword>
<dbReference type="Proteomes" id="UP001378956">
    <property type="component" value="Unassembled WGS sequence"/>
</dbReference>
<comment type="caution">
    <text evidence="7">The sequence shown here is derived from an EMBL/GenBank/DDBJ whole genome shotgun (WGS) entry which is preliminary data.</text>
</comment>
<dbReference type="RefSeq" id="WP_172662275.1">
    <property type="nucleotide sequence ID" value="NZ_CBFGNQ010000032.1"/>
</dbReference>
<feature type="transmembrane region" description="Helical" evidence="6">
    <location>
        <begin position="71"/>
        <end position="89"/>
    </location>
</feature>
<organism evidence="7 8">
    <name type="scientific">Pedobacter panaciterrae</name>
    <dbReference type="NCBI Taxonomy" id="363849"/>
    <lineage>
        <taxon>Bacteria</taxon>
        <taxon>Pseudomonadati</taxon>
        <taxon>Bacteroidota</taxon>
        <taxon>Sphingobacteriia</taxon>
        <taxon>Sphingobacteriales</taxon>
        <taxon>Sphingobacteriaceae</taxon>
        <taxon>Pedobacter</taxon>
    </lineage>
</organism>
<comment type="subcellular location">
    <subcellularLocation>
        <location evidence="1">Cell membrane</location>
        <topology evidence="1">Multi-pass membrane protein</topology>
    </subcellularLocation>
</comment>
<evidence type="ECO:0000256" key="4">
    <source>
        <dbReference type="ARBA" id="ARBA00022989"/>
    </source>
</evidence>
<dbReference type="EMBL" id="JBBEUB010000005">
    <property type="protein sequence ID" value="MEJ2903943.1"/>
    <property type="molecule type" value="Genomic_DNA"/>
</dbReference>
<dbReference type="PIRSF" id="PIRSF006324">
    <property type="entry name" value="LeuE"/>
    <property type="match status" value="1"/>
</dbReference>
<keyword evidence="4 6" id="KW-1133">Transmembrane helix</keyword>
<accession>A0ABU8NNU7</accession>